<keyword evidence="1" id="KW-0129">CBS domain</keyword>
<dbReference type="Gene3D" id="3.10.580.10">
    <property type="entry name" value="CBS-domain"/>
    <property type="match status" value="1"/>
</dbReference>
<feature type="domain" description="CBS" evidence="2">
    <location>
        <begin position="14"/>
        <end position="70"/>
    </location>
</feature>
<dbReference type="Pfam" id="PF00571">
    <property type="entry name" value="CBS"/>
    <property type="match status" value="1"/>
</dbReference>
<dbReference type="InterPro" id="IPR000644">
    <property type="entry name" value="CBS_dom"/>
</dbReference>
<dbReference type="EMBL" id="LLZG01000086">
    <property type="protein sequence ID" value="KUL40105.1"/>
    <property type="molecule type" value="Genomic_DNA"/>
</dbReference>
<proteinExistence type="predicted"/>
<reference evidence="4" key="1">
    <citation type="submission" date="2015-10" db="EMBL/GenBank/DDBJ databases">
        <authorList>
            <person name="Ju K.-S."/>
            <person name="Doroghazi J.R."/>
            <person name="Metcalf W.W."/>
        </authorList>
    </citation>
    <scope>NUCLEOTIDE SEQUENCE [LARGE SCALE GENOMIC DNA]</scope>
    <source>
        <strain evidence="4">NRRL 3151</strain>
    </source>
</reference>
<dbReference type="PROSITE" id="PS51371">
    <property type="entry name" value="CBS"/>
    <property type="match status" value="1"/>
</dbReference>
<evidence type="ECO:0000259" key="2">
    <source>
        <dbReference type="PROSITE" id="PS51371"/>
    </source>
</evidence>
<evidence type="ECO:0000256" key="1">
    <source>
        <dbReference type="PROSITE-ProRule" id="PRU00703"/>
    </source>
</evidence>
<dbReference type="InterPro" id="IPR046342">
    <property type="entry name" value="CBS_dom_sf"/>
</dbReference>
<sequence>MVRAQRRTTSARSLVRPVPELTEDATVADAIGLLRRRRASLAVVRDSSGRLTGMESLDELLARNLQPQAV</sequence>
<protein>
    <recommendedName>
        <fullName evidence="2">CBS domain-containing protein</fullName>
    </recommendedName>
</protein>
<evidence type="ECO:0000313" key="4">
    <source>
        <dbReference type="Proteomes" id="UP000053923"/>
    </source>
</evidence>
<keyword evidence="4" id="KW-1185">Reference proteome</keyword>
<dbReference type="SUPFAM" id="SSF54631">
    <property type="entry name" value="CBS-domain pair"/>
    <property type="match status" value="1"/>
</dbReference>
<gene>
    <name evidence="3" type="ORF">ADL12_14135</name>
</gene>
<dbReference type="AlphaFoldDB" id="A0A0X3V5M6"/>
<dbReference type="Proteomes" id="UP000053923">
    <property type="component" value="Unassembled WGS sequence"/>
</dbReference>
<comment type="caution">
    <text evidence="3">The sequence shown here is derived from an EMBL/GenBank/DDBJ whole genome shotgun (WGS) entry which is preliminary data.</text>
</comment>
<accession>A0A0X3V5M6</accession>
<evidence type="ECO:0000313" key="3">
    <source>
        <dbReference type="EMBL" id="KUL40105.1"/>
    </source>
</evidence>
<organism evidence="3 4">
    <name type="scientific">Streptomyces regalis</name>
    <dbReference type="NCBI Taxonomy" id="68262"/>
    <lineage>
        <taxon>Bacteria</taxon>
        <taxon>Bacillati</taxon>
        <taxon>Actinomycetota</taxon>
        <taxon>Actinomycetes</taxon>
        <taxon>Kitasatosporales</taxon>
        <taxon>Streptomycetaceae</taxon>
        <taxon>Streptomyces</taxon>
    </lineage>
</organism>
<name>A0A0X3V5M6_9ACTN</name>